<dbReference type="GO" id="GO:0008233">
    <property type="term" value="F:peptidase activity"/>
    <property type="evidence" value="ECO:0007669"/>
    <property type="project" value="UniProtKB-KW"/>
</dbReference>
<accession>A0A1F4VCY8</accession>
<name>A0A1F4VCY8_UNCKA</name>
<gene>
    <name evidence="5" type="ORF">A3A78_03745</name>
</gene>
<organism evidence="5 6">
    <name type="scientific">candidate division WWE3 bacterium RIFCSPLOWO2_01_FULL_41_18</name>
    <dbReference type="NCBI Taxonomy" id="1802625"/>
    <lineage>
        <taxon>Bacteria</taxon>
        <taxon>Katanobacteria</taxon>
    </lineage>
</organism>
<keyword evidence="2" id="KW-0479">Metal-binding</keyword>
<comment type="caution">
    <text evidence="5">The sequence shown here is derived from an EMBL/GenBank/DDBJ whole genome shotgun (WGS) entry which is preliminary data.</text>
</comment>
<evidence type="ECO:0000256" key="1">
    <source>
        <dbReference type="ARBA" id="ARBA00022670"/>
    </source>
</evidence>
<protein>
    <recommendedName>
        <fullName evidence="4">Peptidase M20 dimerisation domain-containing protein</fullName>
    </recommendedName>
</protein>
<dbReference type="Pfam" id="PF07687">
    <property type="entry name" value="M20_dimer"/>
    <property type="match status" value="1"/>
</dbReference>
<keyword evidence="1" id="KW-0645">Protease</keyword>
<sequence>MDIKGYKSLLSEFVSFKSVSTDKAYISEIQKTVKWLEKLFSERGFSVEVIKGTRCNPVVFASYETESAKETVLVYGHYDVQPANKSDGWEKEPFWLNEKKGKLYARGVVDNKGQVLIHIFTVFELIKTQEIKYDVKFLIEGNEETSNDELADIIKKNKSKLKADYVLISDGEIPYKPSIEYSLRGGFNTTLKYTTAKNNLHSGIFGGAVPSAPYELTKFLSKLYNGKNKVMIPGFYKKADKVTLEQLKGNKKLLNGDDEIKSLAGVKTLLTEKGIDFYTQTGLRPTVQVTGLKSGYIGDGYSNIVPAIAEAKINFRVVTSQKPLDIYKAFERFVKKETPKFVKYELYFAGMHKPVKIDISSKKFAEARKLLKKAFNDEVLIKPVGGAIPVVSDFKEVLGVDTLLISLGNDDCNMHGVNENFDLGLLQKGLKFSRFFFGK</sequence>
<dbReference type="EMBL" id="MEVI01000003">
    <property type="protein sequence ID" value="OGC55065.1"/>
    <property type="molecule type" value="Genomic_DNA"/>
</dbReference>
<dbReference type="InterPro" id="IPR051458">
    <property type="entry name" value="Cyt/Met_Dipeptidase"/>
</dbReference>
<dbReference type="GO" id="GO:0006508">
    <property type="term" value="P:proteolysis"/>
    <property type="evidence" value="ECO:0007669"/>
    <property type="project" value="UniProtKB-KW"/>
</dbReference>
<dbReference type="Proteomes" id="UP000176504">
    <property type="component" value="Unassembled WGS sequence"/>
</dbReference>
<dbReference type="PANTHER" id="PTHR43270:SF12">
    <property type="entry name" value="SUCCINYL-DIAMINOPIMELATE DESUCCINYLASE"/>
    <property type="match status" value="1"/>
</dbReference>
<dbReference type="InterPro" id="IPR002933">
    <property type="entry name" value="Peptidase_M20"/>
</dbReference>
<reference evidence="5 6" key="1">
    <citation type="journal article" date="2016" name="Nat. Commun.">
        <title>Thousands of microbial genomes shed light on interconnected biogeochemical processes in an aquifer system.</title>
        <authorList>
            <person name="Anantharaman K."/>
            <person name="Brown C.T."/>
            <person name="Hug L.A."/>
            <person name="Sharon I."/>
            <person name="Castelle C.J."/>
            <person name="Probst A.J."/>
            <person name="Thomas B.C."/>
            <person name="Singh A."/>
            <person name="Wilkins M.J."/>
            <person name="Karaoz U."/>
            <person name="Brodie E.L."/>
            <person name="Williams K.H."/>
            <person name="Hubbard S.S."/>
            <person name="Banfield J.F."/>
        </authorList>
    </citation>
    <scope>NUCLEOTIDE SEQUENCE [LARGE SCALE GENOMIC DNA]</scope>
</reference>
<evidence type="ECO:0000313" key="5">
    <source>
        <dbReference type="EMBL" id="OGC55065.1"/>
    </source>
</evidence>
<evidence type="ECO:0000256" key="3">
    <source>
        <dbReference type="ARBA" id="ARBA00022801"/>
    </source>
</evidence>
<dbReference type="Gene3D" id="3.40.630.10">
    <property type="entry name" value="Zn peptidases"/>
    <property type="match status" value="1"/>
</dbReference>
<keyword evidence="3" id="KW-0378">Hydrolase</keyword>
<dbReference type="GO" id="GO:0046872">
    <property type="term" value="F:metal ion binding"/>
    <property type="evidence" value="ECO:0007669"/>
    <property type="project" value="UniProtKB-KW"/>
</dbReference>
<dbReference type="Gene3D" id="3.30.70.360">
    <property type="match status" value="1"/>
</dbReference>
<dbReference type="SUPFAM" id="SSF53187">
    <property type="entry name" value="Zn-dependent exopeptidases"/>
    <property type="match status" value="1"/>
</dbReference>
<dbReference type="Pfam" id="PF01546">
    <property type="entry name" value="Peptidase_M20"/>
    <property type="match status" value="1"/>
</dbReference>
<dbReference type="AlphaFoldDB" id="A0A1F4VCY8"/>
<evidence type="ECO:0000313" key="6">
    <source>
        <dbReference type="Proteomes" id="UP000176504"/>
    </source>
</evidence>
<evidence type="ECO:0000256" key="2">
    <source>
        <dbReference type="ARBA" id="ARBA00022723"/>
    </source>
</evidence>
<feature type="domain" description="Peptidase M20 dimerisation" evidence="4">
    <location>
        <begin position="192"/>
        <end position="340"/>
    </location>
</feature>
<evidence type="ECO:0000259" key="4">
    <source>
        <dbReference type="Pfam" id="PF07687"/>
    </source>
</evidence>
<dbReference type="PANTHER" id="PTHR43270">
    <property type="entry name" value="BETA-ALA-HIS DIPEPTIDASE"/>
    <property type="match status" value="1"/>
</dbReference>
<dbReference type="InterPro" id="IPR011650">
    <property type="entry name" value="Peptidase_M20_dimer"/>
</dbReference>
<proteinExistence type="predicted"/>